<evidence type="ECO:0000313" key="3">
    <source>
        <dbReference type="EMBL" id="QIZ23433.1"/>
    </source>
</evidence>
<feature type="signal peptide" evidence="2">
    <location>
        <begin position="1"/>
        <end position="24"/>
    </location>
</feature>
<keyword evidence="2" id="KW-0732">Signal</keyword>
<keyword evidence="3" id="KW-0614">Plasmid</keyword>
<evidence type="ECO:0000256" key="1">
    <source>
        <dbReference type="SAM" id="MobiDB-lite"/>
    </source>
</evidence>
<protein>
    <submittedName>
        <fullName evidence="3">Uncharacterized protein</fullName>
    </submittedName>
</protein>
<organism evidence="3">
    <name type="scientific">Pseudomonas aeruginosa</name>
    <dbReference type="NCBI Taxonomy" id="287"/>
    <lineage>
        <taxon>Bacteria</taxon>
        <taxon>Pseudomonadati</taxon>
        <taxon>Pseudomonadota</taxon>
        <taxon>Gammaproteobacteria</taxon>
        <taxon>Pseudomonadales</taxon>
        <taxon>Pseudomonadaceae</taxon>
        <taxon>Pseudomonas</taxon>
    </lineage>
</organism>
<reference evidence="3" key="1">
    <citation type="submission" date="2020-01" db="EMBL/GenBank/DDBJ databases">
        <authorList>
            <person name="Zhou D."/>
        </authorList>
    </citation>
    <scope>NUCLEOTIDE SEQUENCE</scope>
    <source>
        <strain evidence="3">PA15W</strain>
        <plasmid evidence="3">pPA15W-NR</plasmid>
    </source>
</reference>
<evidence type="ECO:0000256" key="2">
    <source>
        <dbReference type="SAM" id="SignalP"/>
    </source>
</evidence>
<dbReference type="EMBL" id="MN961672">
    <property type="protein sequence ID" value="QIZ23433.1"/>
    <property type="molecule type" value="Genomic_DNA"/>
</dbReference>
<geneLocation type="plasmid" evidence="3">
    <name>pPA15W-NR</name>
</geneLocation>
<accession>A0A6H1Q8Z3</accession>
<feature type="region of interest" description="Disordered" evidence="1">
    <location>
        <begin position="41"/>
        <end position="66"/>
    </location>
</feature>
<feature type="compositionally biased region" description="Polar residues" evidence="1">
    <location>
        <begin position="41"/>
        <end position="63"/>
    </location>
</feature>
<sequence>MSFMRRAAASMGLILMAASVSVGAEPSLVEFTVQGEGVNSRVTTEVGTPTPISQSQNEHSSTCELGRENPPVIASLDLQASDSVHILLFPIERSTGGVKTLISISKTAAKSPQLVEISTGCKVLLGATSSVSVTEIRDLKWQEVESLKFSDGSVATIVATDPKAAAD</sequence>
<feature type="chain" id="PRO_5043456266" evidence="2">
    <location>
        <begin position="25"/>
        <end position="167"/>
    </location>
</feature>
<dbReference type="RefSeq" id="WP_065861625.1">
    <property type="nucleotide sequence ID" value="NZ_CAADOK010000924.1"/>
</dbReference>
<proteinExistence type="predicted"/>
<dbReference type="AlphaFoldDB" id="A0A6H1Q8Z3"/>
<name>A0A6H1Q8Z3_PSEAI</name>